<dbReference type="GeneID" id="17276131"/>
<evidence type="ECO:0000256" key="1">
    <source>
        <dbReference type="ARBA" id="ARBA00022679"/>
    </source>
</evidence>
<accession>A0A0D3K521</accession>
<dbReference type="GO" id="GO:0005524">
    <property type="term" value="F:ATP binding"/>
    <property type="evidence" value="ECO:0007669"/>
    <property type="project" value="UniProtKB-KW"/>
</dbReference>
<dbReference type="PANTHER" id="PTHR44329:SF288">
    <property type="entry name" value="MITOGEN-ACTIVATED PROTEIN KINASE KINASE KINASE 20"/>
    <property type="match status" value="1"/>
</dbReference>
<feature type="domain" description="Protein kinase" evidence="5">
    <location>
        <begin position="34"/>
        <end position="333"/>
    </location>
</feature>
<keyword evidence="2" id="KW-0547">Nucleotide-binding</keyword>
<dbReference type="KEGG" id="ehx:EMIHUDRAFT_253622"/>
<keyword evidence="3" id="KW-0418">Kinase</keyword>
<dbReference type="EnsemblProtists" id="EOD30856">
    <property type="protein sequence ID" value="EOD30856"/>
    <property type="gene ID" value="EMIHUDRAFT_253622"/>
</dbReference>
<dbReference type="PROSITE" id="PS50011">
    <property type="entry name" value="PROTEIN_KINASE_DOM"/>
    <property type="match status" value="1"/>
</dbReference>
<dbReference type="PANTHER" id="PTHR44329">
    <property type="entry name" value="SERINE/THREONINE-PROTEIN KINASE TNNI3K-RELATED"/>
    <property type="match status" value="1"/>
</dbReference>
<evidence type="ECO:0000259" key="5">
    <source>
        <dbReference type="PROSITE" id="PS50011"/>
    </source>
</evidence>
<dbReference type="InterPro" id="IPR000719">
    <property type="entry name" value="Prot_kinase_dom"/>
</dbReference>
<dbReference type="InterPro" id="IPR011009">
    <property type="entry name" value="Kinase-like_dom_sf"/>
</dbReference>
<evidence type="ECO:0000313" key="6">
    <source>
        <dbReference type="EnsemblProtists" id="EOD30856"/>
    </source>
</evidence>
<reference evidence="7" key="1">
    <citation type="journal article" date="2013" name="Nature">
        <title>Pan genome of the phytoplankton Emiliania underpins its global distribution.</title>
        <authorList>
            <person name="Read B.A."/>
            <person name="Kegel J."/>
            <person name="Klute M.J."/>
            <person name="Kuo A."/>
            <person name="Lefebvre S.C."/>
            <person name="Maumus F."/>
            <person name="Mayer C."/>
            <person name="Miller J."/>
            <person name="Monier A."/>
            <person name="Salamov A."/>
            <person name="Young J."/>
            <person name="Aguilar M."/>
            <person name="Claverie J.M."/>
            <person name="Frickenhaus S."/>
            <person name="Gonzalez K."/>
            <person name="Herman E.K."/>
            <person name="Lin Y.C."/>
            <person name="Napier J."/>
            <person name="Ogata H."/>
            <person name="Sarno A.F."/>
            <person name="Shmutz J."/>
            <person name="Schroeder D."/>
            <person name="de Vargas C."/>
            <person name="Verret F."/>
            <person name="von Dassow P."/>
            <person name="Valentin K."/>
            <person name="Van de Peer Y."/>
            <person name="Wheeler G."/>
            <person name="Dacks J.B."/>
            <person name="Delwiche C.F."/>
            <person name="Dyhrman S.T."/>
            <person name="Glockner G."/>
            <person name="John U."/>
            <person name="Richards T."/>
            <person name="Worden A.Z."/>
            <person name="Zhang X."/>
            <person name="Grigoriev I.V."/>
            <person name="Allen A.E."/>
            <person name="Bidle K."/>
            <person name="Borodovsky M."/>
            <person name="Bowler C."/>
            <person name="Brownlee C."/>
            <person name="Cock J.M."/>
            <person name="Elias M."/>
            <person name="Gladyshev V.N."/>
            <person name="Groth M."/>
            <person name="Guda C."/>
            <person name="Hadaegh A."/>
            <person name="Iglesias-Rodriguez M.D."/>
            <person name="Jenkins J."/>
            <person name="Jones B.M."/>
            <person name="Lawson T."/>
            <person name="Leese F."/>
            <person name="Lindquist E."/>
            <person name="Lobanov A."/>
            <person name="Lomsadze A."/>
            <person name="Malik S.B."/>
            <person name="Marsh M.E."/>
            <person name="Mackinder L."/>
            <person name="Mock T."/>
            <person name="Mueller-Roeber B."/>
            <person name="Pagarete A."/>
            <person name="Parker M."/>
            <person name="Probert I."/>
            <person name="Quesneville H."/>
            <person name="Raines C."/>
            <person name="Rensing S.A."/>
            <person name="Riano-Pachon D.M."/>
            <person name="Richier S."/>
            <person name="Rokitta S."/>
            <person name="Shiraiwa Y."/>
            <person name="Soanes D.M."/>
            <person name="van der Giezen M."/>
            <person name="Wahlund T.M."/>
            <person name="Williams B."/>
            <person name="Wilson W."/>
            <person name="Wolfe G."/>
            <person name="Wurch L.L."/>
        </authorList>
    </citation>
    <scope>NUCLEOTIDE SEQUENCE</scope>
</reference>
<evidence type="ECO:0000256" key="3">
    <source>
        <dbReference type="ARBA" id="ARBA00022777"/>
    </source>
</evidence>
<dbReference type="RefSeq" id="XP_005783285.1">
    <property type="nucleotide sequence ID" value="XM_005783228.1"/>
</dbReference>
<keyword evidence="4" id="KW-0067">ATP-binding</keyword>
<reference evidence="6" key="2">
    <citation type="submission" date="2024-10" db="UniProtKB">
        <authorList>
            <consortium name="EnsemblProtists"/>
        </authorList>
    </citation>
    <scope>IDENTIFICATION</scope>
</reference>
<sequence>MQIRSGVTSPDSITDRLASVAVSERRENMIEQDIDKGTLVAPGGPAASVAAQQHALEAGGLVGPPALLAVPFSAIQPLDLLGSGELKASLRGSQCAEEDLRREIELLSHTSHPNIVRFLAHGLDDRGVPFCCLELFSRPLSDLLPTAQGLLARSRQAKKWPLARGLSVGLQLARALRYCHDDFLAGYRLLHRDIKPGNIGVTSDGRVLLTDFGLATLWRRAHTARDDDEQRALTGMTGSLRYMAPEVALYMPYNRKAEAFSFTSVLYHVLSRRRPFSHLTPELYLDRVCRGDLRCPLGKWPAEVQALMSAGWASEPSQRPDFAQIVSILERALERLSS</sequence>
<dbReference type="SUPFAM" id="SSF56112">
    <property type="entry name" value="Protein kinase-like (PK-like)"/>
    <property type="match status" value="1"/>
</dbReference>
<dbReference type="Gene3D" id="1.10.510.10">
    <property type="entry name" value="Transferase(Phosphotransferase) domain 1"/>
    <property type="match status" value="1"/>
</dbReference>
<protein>
    <recommendedName>
        <fullName evidence="5">Protein kinase domain-containing protein</fullName>
    </recommendedName>
</protein>
<proteinExistence type="predicted"/>
<evidence type="ECO:0000256" key="2">
    <source>
        <dbReference type="ARBA" id="ARBA00022741"/>
    </source>
</evidence>
<dbReference type="InterPro" id="IPR051681">
    <property type="entry name" value="Ser/Thr_Kinases-Pseudokinases"/>
</dbReference>
<organism evidence="6 7">
    <name type="scientific">Emiliania huxleyi (strain CCMP1516)</name>
    <dbReference type="NCBI Taxonomy" id="280463"/>
    <lineage>
        <taxon>Eukaryota</taxon>
        <taxon>Haptista</taxon>
        <taxon>Haptophyta</taxon>
        <taxon>Prymnesiophyceae</taxon>
        <taxon>Isochrysidales</taxon>
        <taxon>Noelaerhabdaceae</taxon>
        <taxon>Emiliania</taxon>
    </lineage>
</organism>
<dbReference type="eggNOG" id="KOG0192">
    <property type="taxonomic scope" value="Eukaryota"/>
</dbReference>
<dbReference type="SMART" id="SM00220">
    <property type="entry name" value="S_TKc"/>
    <property type="match status" value="1"/>
</dbReference>
<evidence type="ECO:0000313" key="7">
    <source>
        <dbReference type="Proteomes" id="UP000013827"/>
    </source>
</evidence>
<dbReference type="STRING" id="2903.R1F6C1"/>
<name>A0A0D3K521_EMIH1</name>
<dbReference type="Pfam" id="PF00069">
    <property type="entry name" value="Pkinase"/>
    <property type="match status" value="1"/>
</dbReference>
<dbReference type="PaxDb" id="2903-EOD30856"/>
<dbReference type="Proteomes" id="UP000013827">
    <property type="component" value="Unassembled WGS sequence"/>
</dbReference>
<evidence type="ECO:0000256" key="4">
    <source>
        <dbReference type="ARBA" id="ARBA00022840"/>
    </source>
</evidence>
<dbReference type="AlphaFoldDB" id="A0A0D3K521"/>
<keyword evidence="1" id="KW-0808">Transferase</keyword>
<dbReference type="HOGENOM" id="CLU_822415_0_0_1"/>
<dbReference type="GO" id="GO:0004674">
    <property type="term" value="F:protein serine/threonine kinase activity"/>
    <property type="evidence" value="ECO:0007669"/>
    <property type="project" value="TreeGrafter"/>
</dbReference>
<keyword evidence="7" id="KW-1185">Reference proteome</keyword>